<evidence type="ECO:0000256" key="1">
    <source>
        <dbReference type="SAM" id="Phobius"/>
    </source>
</evidence>
<feature type="transmembrane region" description="Helical" evidence="1">
    <location>
        <begin position="62"/>
        <end position="83"/>
    </location>
</feature>
<organism evidence="2 3">
    <name type="scientific">Bradyrhizobium diazoefficiens SEMIA 5080</name>
    <dbReference type="NCBI Taxonomy" id="754504"/>
    <lineage>
        <taxon>Bacteria</taxon>
        <taxon>Pseudomonadati</taxon>
        <taxon>Pseudomonadota</taxon>
        <taxon>Alphaproteobacteria</taxon>
        <taxon>Hyphomicrobiales</taxon>
        <taxon>Nitrobacteraceae</taxon>
        <taxon>Bradyrhizobium</taxon>
    </lineage>
</organism>
<reference evidence="2 3" key="1">
    <citation type="journal article" date="2014" name="BMC Genomics">
        <title>Comparative genomics of Bradyrhizobium japonicum CPAC 15 and Bradyrhizobium diazoefficiens CPAC 7: elite model strains for understanding symbiotic performance with soybean.</title>
        <authorList>
            <person name="Siqueira A.F."/>
            <person name="Ormeno-Orrillo E."/>
            <person name="Souza R.C."/>
            <person name="Rodrigues E.P."/>
            <person name="Almeida L.G."/>
            <person name="Barcellos F.G."/>
            <person name="Batista J.S."/>
            <person name="Nakatami A.S."/>
            <person name="Martinez-Romero E."/>
            <person name="Vasconcelos A.T."/>
            <person name="Hungria M."/>
        </authorList>
    </citation>
    <scope>NUCLEOTIDE SEQUENCE [LARGE SCALE GENOMIC DNA]</scope>
    <source>
        <strain evidence="2 3">SEMIA 5080</strain>
    </source>
</reference>
<keyword evidence="1" id="KW-0472">Membrane</keyword>
<dbReference type="Proteomes" id="UP000024900">
    <property type="component" value="Unassembled WGS sequence"/>
</dbReference>
<comment type="caution">
    <text evidence="2">The sequence shown here is derived from an EMBL/GenBank/DDBJ whole genome shotgun (WGS) entry which is preliminary data.</text>
</comment>
<accession>A0A837CSE0</accession>
<gene>
    <name evidence="2" type="ORF">BJA5080_07870</name>
</gene>
<keyword evidence="1" id="KW-1133">Transmembrane helix</keyword>
<protein>
    <submittedName>
        <fullName evidence="2">Uncharacterized protein</fullName>
    </submittedName>
</protein>
<evidence type="ECO:0000313" key="3">
    <source>
        <dbReference type="Proteomes" id="UP000024900"/>
    </source>
</evidence>
<proteinExistence type="predicted"/>
<evidence type="ECO:0000313" key="2">
    <source>
        <dbReference type="EMBL" id="KGJ71243.1"/>
    </source>
</evidence>
<keyword evidence="1" id="KW-0812">Transmembrane</keyword>
<dbReference type="AlphaFoldDB" id="A0A837CSE0"/>
<sequence>MKAVVMITTVRKTSPIGIRGMTRPASNAAPSSIHEGRKMFPGPGSRCILVSGRALGGRFMRILELSCWCVTGAGLVMIAIFALH</sequence>
<dbReference type="EMBL" id="ADOU02000004">
    <property type="protein sequence ID" value="KGJ71243.1"/>
    <property type="molecule type" value="Genomic_DNA"/>
</dbReference>
<name>A0A837CSE0_9BRAD</name>